<dbReference type="OrthoDB" id="3366724at2759"/>
<dbReference type="RefSeq" id="XP_012193012.1">
    <property type="nucleotide sequence ID" value="XM_012337622.1"/>
</dbReference>
<feature type="compositionally biased region" description="Low complexity" evidence="1">
    <location>
        <begin position="758"/>
        <end position="767"/>
    </location>
</feature>
<organism evidence="2 3">
    <name type="scientific">Pseudozyma hubeiensis (strain SY62)</name>
    <name type="common">Yeast</name>
    <dbReference type="NCBI Taxonomy" id="1305764"/>
    <lineage>
        <taxon>Eukaryota</taxon>
        <taxon>Fungi</taxon>
        <taxon>Dikarya</taxon>
        <taxon>Basidiomycota</taxon>
        <taxon>Ustilaginomycotina</taxon>
        <taxon>Ustilaginomycetes</taxon>
        <taxon>Ustilaginales</taxon>
        <taxon>Ustilaginaceae</taxon>
        <taxon>Pseudozyma</taxon>
    </lineage>
</organism>
<evidence type="ECO:0000313" key="2">
    <source>
        <dbReference type="EMBL" id="GAC99425.1"/>
    </source>
</evidence>
<feature type="compositionally biased region" description="Basic residues" evidence="1">
    <location>
        <begin position="718"/>
        <end position="728"/>
    </location>
</feature>
<feature type="compositionally biased region" description="Polar residues" evidence="1">
    <location>
        <begin position="589"/>
        <end position="602"/>
    </location>
</feature>
<accession>R9PMU6</accession>
<feature type="compositionally biased region" description="Basic and acidic residues" evidence="1">
    <location>
        <begin position="771"/>
        <end position="789"/>
    </location>
</feature>
<feature type="compositionally biased region" description="Polar residues" evidence="1">
    <location>
        <begin position="469"/>
        <end position="478"/>
    </location>
</feature>
<dbReference type="GeneID" id="24112291"/>
<proteinExistence type="predicted"/>
<feature type="region of interest" description="Disordered" evidence="1">
    <location>
        <begin position="617"/>
        <end position="639"/>
    </location>
</feature>
<gene>
    <name evidence="2" type="ORF">PHSY_007026</name>
</gene>
<feature type="region of interest" description="Disordered" evidence="1">
    <location>
        <begin position="537"/>
        <end position="604"/>
    </location>
</feature>
<feature type="compositionally biased region" description="Low complexity" evidence="1">
    <location>
        <begin position="622"/>
        <end position="636"/>
    </location>
</feature>
<feature type="compositionally biased region" description="Low complexity" evidence="1">
    <location>
        <begin position="919"/>
        <end position="930"/>
    </location>
</feature>
<feature type="region of interest" description="Disordered" evidence="1">
    <location>
        <begin position="346"/>
        <end position="478"/>
    </location>
</feature>
<evidence type="ECO:0000256" key="1">
    <source>
        <dbReference type="SAM" id="MobiDB-lite"/>
    </source>
</evidence>
<dbReference type="HOGENOM" id="CLU_013842_0_0_1"/>
<dbReference type="AlphaFoldDB" id="R9PMU6"/>
<dbReference type="EMBL" id="DF238831">
    <property type="protein sequence ID" value="GAC99425.1"/>
    <property type="molecule type" value="Genomic_DNA"/>
</dbReference>
<dbReference type="Proteomes" id="UP000014071">
    <property type="component" value="Unassembled WGS sequence"/>
</dbReference>
<feature type="compositionally biased region" description="Acidic residues" evidence="1">
    <location>
        <begin position="900"/>
        <end position="915"/>
    </location>
</feature>
<evidence type="ECO:0000313" key="3">
    <source>
        <dbReference type="Proteomes" id="UP000014071"/>
    </source>
</evidence>
<sequence length="939" mass="101919">MSLPPVYCKSLSHFRLHRLRVATHRVPGSIVGTRKNVIASCRSVARPFAVKKIWLAAMDRSYDIEVVPNLTQKWYRTERMRLLAVLGQPSASDVSCYATFRYMRLIMRECHRVSGTRLIPWTQTPLGAISSNDGITVGAQMSSCRLCVHLTSAQRVSDVAKGTLLALSQLRRRSLLHCRGTAKRLETRHVDRLSATDWRALTHPSVNTMAGIYRRSLARLGRRQSEVSEVRTTPADELSSWLGDDVCTNCGASTPHGKLFCSESCKLADANQVAQASLVERLASPLPKSDEWTKLDEADKFRYPCPPSPSLLAQMSAPLRTTYLTSPALAAYQSSLPVSRGRVSLASSTSNDVGTGEARHTKKRSSSQSTFSSISESGASHSGFAGTDPSTPSPAYGPTEDESSDLDAHDFQLPPSVSTASSVMLRKSSKSSTSPSSSAFAPHAAAAAPYPITADARTPKSPLWYARRPSNTNSRGSWYTSPAITATTMATATSQGHAVGASASPKIVASDARARPSGTEATLTRKSAKDILSQAISSATSPSHHTTGVDPTKTFGVRRGRSEQLDTRSPPPVHSVASSAGRTLRGASPLSSRAFSPRSSTELGCDRCRTISNLSGEHNVYGSSFVSSNSRGGSTSPRLEADERYRSMKQLHKHSHSAAAGLFFTHMQSRNSPDADEPQAAQEDERQGRRIQSSRHRSPRSELVEDAQQDVRGTPPRGRSKARGRSSQRRSPSPPRAAARRDAEVPIEASYPSPAPISPRSQPISISMMARDARRASDEGTYHNDEELKSALPDRPSPLKLISEKETLATLGASPSAQAESRGRDRGRSTRRGRGSRERGSTSRSRSRWIHQDCELTWAGYGHRDSDRGEVAPRFANTKQQQRSPRTRVARAMPEISDPGFDDVDLELDGDDEREEPQSLSSGGSFASSAPRGRTSIRA</sequence>
<feature type="region of interest" description="Disordered" evidence="1">
    <location>
        <begin position="668"/>
        <end position="939"/>
    </location>
</feature>
<name>R9PMU6_PSEHS</name>
<dbReference type="eggNOG" id="ENOG502R3AK">
    <property type="taxonomic scope" value="Eukaryota"/>
</dbReference>
<feature type="compositionally biased region" description="Basic and acidic residues" evidence="1">
    <location>
        <begin position="862"/>
        <end position="871"/>
    </location>
</feature>
<feature type="compositionally biased region" description="Low complexity" evidence="1">
    <location>
        <begin position="366"/>
        <end position="382"/>
    </location>
</feature>
<feature type="compositionally biased region" description="Low complexity" evidence="1">
    <location>
        <begin position="420"/>
        <end position="456"/>
    </location>
</feature>
<reference evidence="3" key="1">
    <citation type="journal article" date="2013" name="Genome Announc.">
        <title>Draft genome sequence of the basidiomycetous yeast-like fungus Pseudozyma hubeiensis SY62, which produces an abundant amount of the biosurfactant mannosylerythritol lipids.</title>
        <authorList>
            <person name="Konishi M."/>
            <person name="Hatada Y."/>
            <person name="Horiuchi J."/>
        </authorList>
    </citation>
    <scope>NUCLEOTIDE SEQUENCE [LARGE SCALE GENOMIC DNA]</scope>
    <source>
        <strain evidence="3">SY62</strain>
    </source>
</reference>
<protein>
    <submittedName>
        <fullName evidence="2">Uncharacterized protein</fullName>
    </submittedName>
</protein>
<keyword evidence="3" id="KW-1185">Reference proteome</keyword>
<feature type="compositionally biased region" description="Polar residues" evidence="1">
    <location>
        <begin position="537"/>
        <end position="546"/>
    </location>
</feature>